<dbReference type="AlphaFoldDB" id="E6PCU6"/>
<keyword evidence="3" id="KW-0633">Potassium transport</keyword>
<evidence type="ECO:0000256" key="6">
    <source>
        <dbReference type="ARBA" id="ARBA00022840"/>
    </source>
</evidence>
<evidence type="ECO:0000256" key="5">
    <source>
        <dbReference type="ARBA" id="ARBA00022741"/>
    </source>
</evidence>
<organism evidence="12">
    <name type="scientific">mine drainage metagenome</name>
    <dbReference type="NCBI Taxonomy" id="410659"/>
    <lineage>
        <taxon>unclassified sequences</taxon>
        <taxon>metagenomes</taxon>
        <taxon>ecological metagenomes</taxon>
    </lineage>
</organism>
<dbReference type="EMBL" id="CABL01000001">
    <property type="protein sequence ID" value="CBH74280.1"/>
    <property type="molecule type" value="Genomic_DNA"/>
</dbReference>
<name>E6PCU6_9ZZZZ</name>
<keyword evidence="2" id="KW-1003">Cell membrane</keyword>
<evidence type="ECO:0000256" key="2">
    <source>
        <dbReference type="ARBA" id="ARBA00022475"/>
    </source>
</evidence>
<reference evidence="12" key="1">
    <citation type="submission" date="2009-10" db="EMBL/GenBank/DDBJ databases">
        <title>Diversity of trophic interactions inside an arsenic-rich microbial ecosystem.</title>
        <authorList>
            <person name="Bertin P.N."/>
            <person name="Heinrich-Salmeron A."/>
            <person name="Pelletier E."/>
            <person name="Goulhen-Chollet F."/>
            <person name="Arsene-Ploetze F."/>
            <person name="Gallien S."/>
            <person name="Calteau A."/>
            <person name="Vallenet D."/>
            <person name="Casiot C."/>
            <person name="Chane-Woon-Ming B."/>
            <person name="Giloteaux L."/>
            <person name="Barakat M."/>
            <person name="Bonnefoy V."/>
            <person name="Bruneel O."/>
            <person name="Chandler M."/>
            <person name="Cleiss J."/>
            <person name="Duran R."/>
            <person name="Elbaz-Poulichet F."/>
            <person name="Fonknechten N."/>
            <person name="Lauga B."/>
            <person name="Mornico D."/>
            <person name="Ortet P."/>
            <person name="Schaeffer C."/>
            <person name="Siguier P."/>
            <person name="Alexander Thil Smith A."/>
            <person name="Van Dorsselaer A."/>
            <person name="Weissenbach J."/>
            <person name="Medigue C."/>
            <person name="Le Paslier D."/>
        </authorList>
    </citation>
    <scope>NUCLEOTIDE SEQUENCE</scope>
</reference>
<dbReference type="GO" id="GO:0005524">
    <property type="term" value="F:ATP binding"/>
    <property type="evidence" value="ECO:0007669"/>
    <property type="project" value="UniProtKB-KW"/>
</dbReference>
<keyword evidence="7" id="KW-0630">Potassium</keyword>
<proteinExistence type="inferred from homology"/>
<evidence type="ECO:0000256" key="3">
    <source>
        <dbReference type="ARBA" id="ARBA00022538"/>
    </source>
</evidence>
<dbReference type="PANTHER" id="PTHR30042:SF2">
    <property type="entry name" value="POTASSIUM-TRANSPORTING ATPASE KDPC SUBUNIT"/>
    <property type="match status" value="1"/>
</dbReference>
<dbReference type="HAMAP" id="MF_00276">
    <property type="entry name" value="KdpC"/>
    <property type="match status" value="1"/>
</dbReference>
<evidence type="ECO:0000256" key="4">
    <source>
        <dbReference type="ARBA" id="ARBA00022692"/>
    </source>
</evidence>
<keyword evidence="5" id="KW-0547">Nucleotide-binding</keyword>
<evidence type="ECO:0000256" key="1">
    <source>
        <dbReference type="ARBA" id="ARBA00022448"/>
    </source>
</evidence>
<dbReference type="PIRSF" id="PIRSF001296">
    <property type="entry name" value="K_ATPase_KdpC"/>
    <property type="match status" value="1"/>
</dbReference>
<dbReference type="InterPro" id="IPR003820">
    <property type="entry name" value="KdpC"/>
</dbReference>
<keyword evidence="10 11" id="KW-0472">Membrane</keyword>
<comment type="caution">
    <text evidence="12">The sequence shown here is derived from an EMBL/GenBank/DDBJ whole genome shotgun (WGS) entry which is preliminary data.</text>
</comment>
<keyword evidence="8 11" id="KW-1133">Transmembrane helix</keyword>
<feature type="transmembrane region" description="Helical" evidence="11">
    <location>
        <begin position="6"/>
        <end position="25"/>
    </location>
</feature>
<dbReference type="GO" id="GO:0008556">
    <property type="term" value="F:P-type potassium transmembrane transporter activity"/>
    <property type="evidence" value="ECO:0007669"/>
    <property type="project" value="InterPro"/>
</dbReference>
<keyword evidence="9" id="KW-0406">Ion transport</keyword>
<keyword evidence="1" id="KW-0813">Transport</keyword>
<dbReference type="GO" id="GO:0016787">
    <property type="term" value="F:hydrolase activity"/>
    <property type="evidence" value="ECO:0007669"/>
    <property type="project" value="UniProtKB-KW"/>
</dbReference>
<sequence>MTAISVFLFGVLYPIAIWGLARIAFPFQSAGSLVRVNGTIIGSAIVGERWTQARYFHGRPSAAGKLGYDPTATGGSNFGPDSKALLAREIAGIAALRKQNPLSAGMPPVGLLAASGSGIDPDISPADARYQAARIAAARALPLRRVLAIIASHIEARTFGFLGEPRVNVLALNLALDRISGASTQ</sequence>
<gene>
    <name evidence="12" type="primary">kdpC</name>
    <name evidence="12" type="ORF">CARN1_2167</name>
</gene>
<dbReference type="NCBIfam" id="TIGR00681">
    <property type="entry name" value="kdpC"/>
    <property type="match status" value="1"/>
</dbReference>
<dbReference type="EC" id="3.6.3.12" evidence="12"/>
<keyword evidence="12" id="KW-0378">Hydrolase</keyword>
<dbReference type="Pfam" id="PF02669">
    <property type="entry name" value="KdpC"/>
    <property type="match status" value="1"/>
</dbReference>
<evidence type="ECO:0000313" key="12">
    <source>
        <dbReference type="EMBL" id="CBH74280.1"/>
    </source>
</evidence>
<protein>
    <submittedName>
        <fullName evidence="12">Potassium-transporting ATPase C chain (Potassium-translocating ATPase C chain) (ATP phosphohydrolase (Potassium-transporting) C chain) (Potassium-binding and translocating subunit C)</fullName>
        <ecNumber evidence="12">3.6.3.12</ecNumber>
    </submittedName>
</protein>
<dbReference type="PANTHER" id="PTHR30042">
    <property type="entry name" value="POTASSIUM-TRANSPORTING ATPASE C CHAIN"/>
    <property type="match status" value="1"/>
</dbReference>
<evidence type="ECO:0000256" key="9">
    <source>
        <dbReference type="ARBA" id="ARBA00023065"/>
    </source>
</evidence>
<evidence type="ECO:0000256" key="10">
    <source>
        <dbReference type="ARBA" id="ARBA00023136"/>
    </source>
</evidence>
<dbReference type="GO" id="GO:0016020">
    <property type="term" value="C:membrane"/>
    <property type="evidence" value="ECO:0007669"/>
    <property type="project" value="InterPro"/>
</dbReference>
<keyword evidence="6" id="KW-0067">ATP-binding</keyword>
<evidence type="ECO:0000256" key="11">
    <source>
        <dbReference type="SAM" id="Phobius"/>
    </source>
</evidence>
<evidence type="ECO:0000256" key="8">
    <source>
        <dbReference type="ARBA" id="ARBA00022989"/>
    </source>
</evidence>
<evidence type="ECO:0000256" key="7">
    <source>
        <dbReference type="ARBA" id="ARBA00022958"/>
    </source>
</evidence>
<dbReference type="NCBIfam" id="NF001454">
    <property type="entry name" value="PRK00315.1"/>
    <property type="match status" value="1"/>
</dbReference>
<keyword evidence="4 11" id="KW-0812">Transmembrane</keyword>
<accession>E6PCU6</accession>